<reference evidence="1 2" key="1">
    <citation type="journal article" date="2020" name="Cell">
        <title>Large-Scale Comparative Analyses of Tick Genomes Elucidate Their Genetic Diversity and Vector Capacities.</title>
        <authorList>
            <consortium name="Tick Genome and Microbiome Consortium (TIGMIC)"/>
            <person name="Jia N."/>
            <person name="Wang J."/>
            <person name="Shi W."/>
            <person name="Du L."/>
            <person name="Sun Y."/>
            <person name="Zhan W."/>
            <person name="Jiang J.F."/>
            <person name="Wang Q."/>
            <person name="Zhang B."/>
            <person name="Ji P."/>
            <person name="Bell-Sakyi L."/>
            <person name="Cui X.M."/>
            <person name="Yuan T.T."/>
            <person name="Jiang B.G."/>
            <person name="Yang W.F."/>
            <person name="Lam T.T."/>
            <person name="Chang Q.C."/>
            <person name="Ding S.J."/>
            <person name="Wang X.J."/>
            <person name="Zhu J.G."/>
            <person name="Ruan X.D."/>
            <person name="Zhao L."/>
            <person name="Wei J.T."/>
            <person name="Ye R.Z."/>
            <person name="Que T.C."/>
            <person name="Du C.H."/>
            <person name="Zhou Y.H."/>
            <person name="Cheng J.X."/>
            <person name="Dai P.F."/>
            <person name="Guo W.B."/>
            <person name="Han X.H."/>
            <person name="Huang E.J."/>
            <person name="Li L.F."/>
            <person name="Wei W."/>
            <person name="Gao Y.C."/>
            <person name="Liu J.Z."/>
            <person name="Shao H.Z."/>
            <person name="Wang X."/>
            <person name="Wang C.C."/>
            <person name="Yang T.C."/>
            <person name="Huo Q.B."/>
            <person name="Li W."/>
            <person name="Chen H.Y."/>
            <person name="Chen S.E."/>
            <person name="Zhou L.G."/>
            <person name="Ni X.B."/>
            <person name="Tian J.H."/>
            <person name="Sheng Y."/>
            <person name="Liu T."/>
            <person name="Pan Y.S."/>
            <person name="Xia L.Y."/>
            <person name="Li J."/>
            <person name="Zhao F."/>
            <person name="Cao W.C."/>
        </authorList>
    </citation>
    <scope>NUCLEOTIDE SEQUENCE [LARGE SCALE GENOMIC DNA]</scope>
    <source>
        <strain evidence="1">Iper-2018</strain>
    </source>
</reference>
<name>A0AC60PJE7_IXOPE</name>
<dbReference type="Proteomes" id="UP000805193">
    <property type="component" value="Unassembled WGS sequence"/>
</dbReference>
<accession>A0AC60PJE7</accession>
<dbReference type="EMBL" id="JABSTQ010010533">
    <property type="protein sequence ID" value="KAG0420193.1"/>
    <property type="molecule type" value="Genomic_DNA"/>
</dbReference>
<evidence type="ECO:0000313" key="1">
    <source>
        <dbReference type="EMBL" id="KAG0420193.1"/>
    </source>
</evidence>
<comment type="caution">
    <text evidence="1">The sequence shown here is derived from an EMBL/GenBank/DDBJ whole genome shotgun (WGS) entry which is preliminary data.</text>
</comment>
<sequence length="522" mass="59959">MSQLKIKACNLILKEHFGTVVAAVGDSLLKVSSRSLPQLLKSTDLPASKVKKALMVLIHHNIVDFRLHPKGYVEYLIDADRVLYMLRYPRYTHCAKTLYGDTGELIVEELLQNGRMCMSAVLRKVLGRLQGSHTAEAVRSKFVDLVQTHFLCRVPAPEPGGPDAKVPTLILLEEDMYSVHLQLLSVAAEDEDQEGPPSKKSRVESQPDEGIYWRVNFERFHLFFRDQLLVQAASRRLGLKAGEVVRTLLRLAETRTHPKSAQSCPVSKQEVHQQLHKEISLSQSGCFTTPLVRTFSQELDSFLSLLVEDPLRLVQRSDERGGMFCVDLHRGLRVLAEAFFASTVQDRFGAKSCRIFRLLLSKRYLEQKQIEELAMIPARDAKEMTYKMFQEKFLSAQELPRTPDYAPSRMIYLFHVDLPQLSRQMLEWCCQAVYNLVLRREHICQEHRRLLDKKQRVDLILASMEHNKASPEQVHEVKEMITPPERKQLAYVKHVSSKMELSEVQLDETMLLLQLYVSSLLK</sequence>
<keyword evidence="2" id="KW-1185">Reference proteome</keyword>
<evidence type="ECO:0000313" key="2">
    <source>
        <dbReference type="Proteomes" id="UP000805193"/>
    </source>
</evidence>
<protein>
    <submittedName>
        <fullName evidence="1">Uncharacterized protein</fullName>
    </submittedName>
</protein>
<organism evidence="1 2">
    <name type="scientific">Ixodes persulcatus</name>
    <name type="common">Taiga tick</name>
    <dbReference type="NCBI Taxonomy" id="34615"/>
    <lineage>
        <taxon>Eukaryota</taxon>
        <taxon>Metazoa</taxon>
        <taxon>Ecdysozoa</taxon>
        <taxon>Arthropoda</taxon>
        <taxon>Chelicerata</taxon>
        <taxon>Arachnida</taxon>
        <taxon>Acari</taxon>
        <taxon>Parasitiformes</taxon>
        <taxon>Ixodida</taxon>
        <taxon>Ixodoidea</taxon>
        <taxon>Ixodidae</taxon>
        <taxon>Ixodinae</taxon>
        <taxon>Ixodes</taxon>
    </lineage>
</organism>
<gene>
    <name evidence="1" type="ORF">HPB47_003626</name>
</gene>
<proteinExistence type="predicted"/>